<dbReference type="Proteomes" id="UP000824120">
    <property type="component" value="Chromosome 9"/>
</dbReference>
<reference evidence="1 2" key="1">
    <citation type="submission" date="2020-09" db="EMBL/GenBank/DDBJ databases">
        <title>De no assembly of potato wild relative species, Solanum commersonii.</title>
        <authorList>
            <person name="Cho K."/>
        </authorList>
    </citation>
    <scope>NUCLEOTIDE SEQUENCE [LARGE SCALE GENOMIC DNA]</scope>
    <source>
        <strain evidence="1">LZ3.2</strain>
        <tissue evidence="1">Leaf</tissue>
    </source>
</reference>
<evidence type="ECO:0000313" key="2">
    <source>
        <dbReference type="Proteomes" id="UP000824120"/>
    </source>
</evidence>
<protein>
    <submittedName>
        <fullName evidence="1">Uncharacterized protein</fullName>
    </submittedName>
</protein>
<proteinExistence type="predicted"/>
<dbReference type="AlphaFoldDB" id="A0A9J5XET8"/>
<name>A0A9J5XET8_SOLCO</name>
<evidence type="ECO:0000313" key="1">
    <source>
        <dbReference type="EMBL" id="KAG5585740.1"/>
    </source>
</evidence>
<comment type="caution">
    <text evidence="1">The sequence shown here is derived from an EMBL/GenBank/DDBJ whole genome shotgun (WGS) entry which is preliminary data.</text>
</comment>
<organism evidence="1 2">
    <name type="scientific">Solanum commersonii</name>
    <name type="common">Commerson's wild potato</name>
    <name type="synonym">Commerson's nightshade</name>
    <dbReference type="NCBI Taxonomy" id="4109"/>
    <lineage>
        <taxon>Eukaryota</taxon>
        <taxon>Viridiplantae</taxon>
        <taxon>Streptophyta</taxon>
        <taxon>Embryophyta</taxon>
        <taxon>Tracheophyta</taxon>
        <taxon>Spermatophyta</taxon>
        <taxon>Magnoliopsida</taxon>
        <taxon>eudicotyledons</taxon>
        <taxon>Gunneridae</taxon>
        <taxon>Pentapetalae</taxon>
        <taxon>asterids</taxon>
        <taxon>lamiids</taxon>
        <taxon>Solanales</taxon>
        <taxon>Solanaceae</taxon>
        <taxon>Solanoideae</taxon>
        <taxon>Solaneae</taxon>
        <taxon>Solanum</taxon>
    </lineage>
</organism>
<dbReference type="EMBL" id="JACXVP010000009">
    <property type="protein sequence ID" value="KAG5585740.1"/>
    <property type="molecule type" value="Genomic_DNA"/>
</dbReference>
<keyword evidence="2" id="KW-1185">Reference proteome</keyword>
<gene>
    <name evidence="1" type="ORF">H5410_046174</name>
</gene>
<sequence>MKKSLSGSSCPSKINGNENNVVSLIHVPAPMTLSCMHKIRDGEGICVVSSIVHGNKVNDKNGVVSLVVDRNVVGVPAPKIISSLTRIHVDEYDACNRIIFIIIVLTHRTQHLRRRNTNYIPIYNNITLVTLARYPLDKNNKFHFVSIKNW</sequence>
<dbReference type="PROSITE" id="PS51257">
    <property type="entry name" value="PROKAR_LIPOPROTEIN"/>
    <property type="match status" value="1"/>
</dbReference>
<accession>A0A9J5XET8</accession>